<evidence type="ECO:0000313" key="11">
    <source>
        <dbReference type="EMBL" id="QQS99379.1"/>
    </source>
</evidence>
<dbReference type="Gene3D" id="3.30.565.10">
    <property type="entry name" value="Histidine kinase-like ATPase, C-terminal domain"/>
    <property type="match status" value="1"/>
</dbReference>
<accession>A0A974S0M2</accession>
<dbReference type="InterPro" id="IPR036388">
    <property type="entry name" value="WH-like_DNA-bd_sf"/>
</dbReference>
<organism evidence="11 12">
    <name type="scientific">Peribacillus psychrosaccharolyticus</name>
    <name type="common">Bacillus psychrosaccharolyticus</name>
    <dbReference type="NCBI Taxonomy" id="1407"/>
    <lineage>
        <taxon>Bacteria</taxon>
        <taxon>Bacillati</taxon>
        <taxon>Bacillota</taxon>
        <taxon>Bacilli</taxon>
        <taxon>Bacillales</taxon>
        <taxon>Bacillaceae</taxon>
        <taxon>Peribacillus</taxon>
    </lineage>
</organism>
<feature type="domain" description="HTH arsR-type" evidence="10">
    <location>
        <begin position="79"/>
        <end position="155"/>
    </location>
</feature>
<evidence type="ECO:0000256" key="4">
    <source>
        <dbReference type="ARBA" id="ARBA00022741"/>
    </source>
</evidence>
<comment type="catalytic activity">
    <reaction evidence="1">
        <text>ATP-dependent breakage, passage and rejoining of double-stranded DNA.</text>
        <dbReference type="EC" id="5.6.2.2"/>
    </reaction>
</comment>
<evidence type="ECO:0000256" key="2">
    <source>
        <dbReference type="ARBA" id="ARBA00010708"/>
    </source>
</evidence>
<dbReference type="EMBL" id="CP068053">
    <property type="protein sequence ID" value="QQS99379.1"/>
    <property type="molecule type" value="Genomic_DNA"/>
</dbReference>
<protein>
    <recommendedName>
        <fullName evidence="3">DNA topoisomerase (ATP-hydrolyzing)</fullName>
        <ecNumber evidence="3">5.6.2.2</ecNumber>
    </recommendedName>
</protein>
<sequence>MTRNLEKEMDQLKARVDTLQKRVHSMDSLTEVNVQTGLYINGHVRASGEWNADGQKVRVESKEHSISSMIQSSSEDSAKILAALGHKQRLDILKCLLIQPCTGNDLLETLGMSTTGQLYHHLKALIGANLVEQKERGGLYNIPSKRAIPLMMILTGTNGLLDVARFVMMTEIRENPDLYIGGKESDGYDANQLLLALLEYSLQEIKEGYGNKITITFNENGSVTVSDNGRGIPVTILNEDTITHVQSVLTNLKDTYTQFVASGGKKEATNWCH</sequence>
<name>A0A974S0M2_PERPY</name>
<dbReference type="GO" id="GO:0003918">
    <property type="term" value="F:DNA topoisomerase type II (double strand cut, ATP-hydrolyzing) activity"/>
    <property type="evidence" value="ECO:0007669"/>
    <property type="project" value="UniProtKB-EC"/>
</dbReference>
<dbReference type="InterPro" id="IPR001845">
    <property type="entry name" value="HTH_ArsR_DNA-bd_dom"/>
</dbReference>
<feature type="coiled-coil region" evidence="9">
    <location>
        <begin position="2"/>
        <end position="29"/>
    </location>
</feature>
<dbReference type="PANTHER" id="PTHR45866">
    <property type="entry name" value="DNA GYRASE/TOPOISOMERASE SUBUNIT B"/>
    <property type="match status" value="1"/>
</dbReference>
<dbReference type="GO" id="GO:0003677">
    <property type="term" value="F:DNA binding"/>
    <property type="evidence" value="ECO:0007669"/>
    <property type="project" value="UniProtKB-KW"/>
</dbReference>
<keyword evidence="8" id="KW-0413">Isomerase</keyword>
<dbReference type="SUPFAM" id="SSF46785">
    <property type="entry name" value="Winged helix' DNA-binding domain"/>
    <property type="match status" value="1"/>
</dbReference>
<evidence type="ECO:0000256" key="5">
    <source>
        <dbReference type="ARBA" id="ARBA00022840"/>
    </source>
</evidence>
<gene>
    <name evidence="11" type="ORF">I6J18_17345</name>
</gene>
<dbReference type="KEGG" id="ppsr:I6J18_17345"/>
<evidence type="ECO:0000256" key="8">
    <source>
        <dbReference type="ARBA" id="ARBA00023235"/>
    </source>
</evidence>
<evidence type="ECO:0000313" key="12">
    <source>
        <dbReference type="Proteomes" id="UP000595254"/>
    </source>
</evidence>
<dbReference type="EC" id="5.6.2.2" evidence="3"/>
<dbReference type="CDD" id="cd00090">
    <property type="entry name" value="HTH_ARSR"/>
    <property type="match status" value="1"/>
</dbReference>
<dbReference type="PANTHER" id="PTHR45866:SF1">
    <property type="entry name" value="DNA GYRASE SUBUNIT B, MITOCHONDRIAL"/>
    <property type="match status" value="1"/>
</dbReference>
<evidence type="ECO:0000256" key="6">
    <source>
        <dbReference type="ARBA" id="ARBA00023029"/>
    </source>
</evidence>
<dbReference type="SMART" id="SM00418">
    <property type="entry name" value="HTH_ARSR"/>
    <property type="match status" value="1"/>
</dbReference>
<comment type="similarity">
    <text evidence="2">Belongs to the type II topoisomerase GyrB family.</text>
</comment>
<dbReference type="InterPro" id="IPR036890">
    <property type="entry name" value="HATPase_C_sf"/>
</dbReference>
<dbReference type="Proteomes" id="UP000595254">
    <property type="component" value="Chromosome"/>
</dbReference>
<evidence type="ECO:0000256" key="1">
    <source>
        <dbReference type="ARBA" id="ARBA00000185"/>
    </source>
</evidence>
<proteinExistence type="inferred from homology"/>
<dbReference type="GO" id="GO:0003700">
    <property type="term" value="F:DNA-binding transcription factor activity"/>
    <property type="evidence" value="ECO:0007669"/>
    <property type="project" value="InterPro"/>
</dbReference>
<dbReference type="SUPFAM" id="SSF55874">
    <property type="entry name" value="ATPase domain of HSP90 chaperone/DNA topoisomerase II/histidine kinase"/>
    <property type="match status" value="1"/>
</dbReference>
<evidence type="ECO:0000256" key="3">
    <source>
        <dbReference type="ARBA" id="ARBA00012895"/>
    </source>
</evidence>
<dbReference type="Pfam" id="PF01022">
    <property type="entry name" value="HTH_5"/>
    <property type="match status" value="1"/>
</dbReference>
<reference evidence="11 12" key="1">
    <citation type="submission" date="2021-01" db="EMBL/GenBank/DDBJ databases">
        <title>FDA dAtabase for Regulatory Grade micrObial Sequences (FDA-ARGOS): Supporting development and validation of Infectious Disease Dx tests.</title>
        <authorList>
            <person name="Nelson B."/>
            <person name="Plummer A."/>
            <person name="Tallon L."/>
            <person name="Sadzewicz L."/>
            <person name="Zhao X."/>
            <person name="Boylan J."/>
            <person name="Ott S."/>
            <person name="Bowen H."/>
            <person name="Vavikolanu K."/>
            <person name="Mehta A."/>
            <person name="Aluvathingal J."/>
            <person name="Nadendla S."/>
            <person name="Myers T."/>
            <person name="Yan Y."/>
            <person name="Sichtig H."/>
        </authorList>
    </citation>
    <scope>NUCLEOTIDE SEQUENCE [LARGE SCALE GENOMIC DNA]</scope>
    <source>
        <strain evidence="11 12">FDAARGOS_1161</strain>
    </source>
</reference>
<keyword evidence="6" id="KW-0799">Topoisomerase</keyword>
<evidence type="ECO:0000259" key="10">
    <source>
        <dbReference type="SMART" id="SM00418"/>
    </source>
</evidence>
<dbReference type="GO" id="GO:0005524">
    <property type="term" value="F:ATP binding"/>
    <property type="evidence" value="ECO:0007669"/>
    <property type="project" value="UniProtKB-KW"/>
</dbReference>
<evidence type="ECO:0000256" key="7">
    <source>
        <dbReference type="ARBA" id="ARBA00023125"/>
    </source>
</evidence>
<dbReference type="Gene3D" id="1.10.10.10">
    <property type="entry name" value="Winged helix-like DNA-binding domain superfamily/Winged helix DNA-binding domain"/>
    <property type="match status" value="1"/>
</dbReference>
<dbReference type="AlphaFoldDB" id="A0A974S0M2"/>
<evidence type="ECO:0000256" key="9">
    <source>
        <dbReference type="SAM" id="Coils"/>
    </source>
</evidence>
<keyword evidence="7" id="KW-0238">DNA-binding</keyword>
<dbReference type="InterPro" id="IPR036390">
    <property type="entry name" value="WH_DNA-bd_sf"/>
</dbReference>
<keyword evidence="5" id="KW-0067">ATP-binding</keyword>
<keyword evidence="4" id="KW-0547">Nucleotide-binding</keyword>
<dbReference type="InterPro" id="IPR011991">
    <property type="entry name" value="ArsR-like_HTH"/>
</dbReference>
<keyword evidence="12" id="KW-1185">Reference proteome</keyword>
<dbReference type="RefSeq" id="WP_051387416.1">
    <property type="nucleotide sequence ID" value="NZ_CP068053.1"/>
</dbReference>
<keyword evidence="9" id="KW-0175">Coiled coil</keyword>